<name>A0A4P8L558_9BACT</name>
<dbReference type="KEGG" id="dax:FDQ92_13555"/>
<accession>A0A4P8L558</accession>
<gene>
    <name evidence="12" type="ORF">FDQ92_13555</name>
</gene>
<keyword evidence="13" id="KW-1185">Reference proteome</keyword>
<dbReference type="EMBL" id="CP040098">
    <property type="protein sequence ID" value="QCQ23108.1"/>
    <property type="molecule type" value="Genomic_DNA"/>
</dbReference>
<comment type="function">
    <text evidence="8">Also involved in hydrogenase metallocenter assembly, probably by participating in the nickel insertion step. This function in hydrogenase biosynthesis requires chaperone activity and the presence of the metal-binding domain, but not PPIase activity.</text>
</comment>
<evidence type="ECO:0000256" key="10">
    <source>
        <dbReference type="RuleBase" id="RU003915"/>
    </source>
</evidence>
<dbReference type="RefSeq" id="WP_137425388.1">
    <property type="nucleotide sequence ID" value="NZ_CP040098.1"/>
</dbReference>
<keyword evidence="5 9" id="KW-0697">Rotamase</keyword>
<dbReference type="GO" id="GO:0005737">
    <property type="term" value="C:cytoplasm"/>
    <property type="evidence" value="ECO:0007669"/>
    <property type="project" value="UniProtKB-SubCell"/>
</dbReference>
<keyword evidence="7 9" id="KW-0413">Isomerase</keyword>
<dbReference type="EC" id="5.2.1.8" evidence="10"/>
<evidence type="ECO:0000313" key="13">
    <source>
        <dbReference type="Proteomes" id="UP000298602"/>
    </source>
</evidence>
<evidence type="ECO:0000256" key="5">
    <source>
        <dbReference type="ARBA" id="ARBA00023110"/>
    </source>
</evidence>
<comment type="subcellular location">
    <subcellularLocation>
        <location evidence="2">Cytoplasm</location>
    </subcellularLocation>
</comment>
<evidence type="ECO:0000256" key="3">
    <source>
        <dbReference type="ARBA" id="ARBA00006577"/>
    </source>
</evidence>
<dbReference type="SUPFAM" id="SSF54534">
    <property type="entry name" value="FKBP-like"/>
    <property type="match status" value="1"/>
</dbReference>
<proteinExistence type="inferred from homology"/>
<dbReference type="Pfam" id="PF00254">
    <property type="entry name" value="FKBP_C"/>
    <property type="match status" value="1"/>
</dbReference>
<evidence type="ECO:0000313" key="12">
    <source>
        <dbReference type="EMBL" id="QCQ23108.1"/>
    </source>
</evidence>
<dbReference type="AlphaFoldDB" id="A0A4P8L558"/>
<sequence length="158" mass="17282">MKRVESGHFVKVHYTGKFDSGEVFDSSEGCQPLEVQVGSGQVIPAFEDALVGMAVNEKKTFRVEPEEAYGDRDEGLHHTLSRADLPPNYEPQVGELLALRTPDDQRVYATVAKVTDQDIVIDLNHVLAGKALNFDVEVVEINDQASPQQGCDCGCSCC</sequence>
<dbReference type="Gene3D" id="3.10.50.40">
    <property type="match status" value="1"/>
</dbReference>
<evidence type="ECO:0000256" key="1">
    <source>
        <dbReference type="ARBA" id="ARBA00000971"/>
    </source>
</evidence>
<dbReference type="GO" id="GO:0003755">
    <property type="term" value="F:peptidyl-prolyl cis-trans isomerase activity"/>
    <property type="evidence" value="ECO:0007669"/>
    <property type="project" value="UniProtKB-UniRule"/>
</dbReference>
<feature type="domain" description="PPIase FKBP-type" evidence="11">
    <location>
        <begin position="7"/>
        <end position="88"/>
    </location>
</feature>
<evidence type="ECO:0000256" key="7">
    <source>
        <dbReference type="ARBA" id="ARBA00023235"/>
    </source>
</evidence>
<dbReference type="GO" id="GO:0042026">
    <property type="term" value="P:protein refolding"/>
    <property type="evidence" value="ECO:0007669"/>
    <property type="project" value="UniProtKB-ARBA"/>
</dbReference>
<dbReference type="InterPro" id="IPR001179">
    <property type="entry name" value="PPIase_FKBP_dom"/>
</dbReference>
<dbReference type="InterPro" id="IPR046357">
    <property type="entry name" value="PPIase_dom_sf"/>
</dbReference>
<evidence type="ECO:0000256" key="2">
    <source>
        <dbReference type="ARBA" id="ARBA00004496"/>
    </source>
</evidence>
<evidence type="ECO:0000256" key="8">
    <source>
        <dbReference type="ARBA" id="ARBA00037071"/>
    </source>
</evidence>
<evidence type="ECO:0000256" key="4">
    <source>
        <dbReference type="ARBA" id="ARBA00022490"/>
    </source>
</evidence>
<reference evidence="12 13" key="2">
    <citation type="submission" date="2019-05" db="EMBL/GenBank/DDBJ databases">
        <authorList>
            <person name="Suflita J.M."/>
            <person name="Marks C.R."/>
        </authorList>
    </citation>
    <scope>NUCLEOTIDE SEQUENCE [LARGE SCALE GENOMIC DNA]</scope>
    <source>
        <strain evidence="12 13">ALDC</strain>
    </source>
</reference>
<keyword evidence="4" id="KW-0963">Cytoplasm</keyword>
<dbReference type="PANTHER" id="PTHR47861">
    <property type="entry name" value="FKBP-TYPE PEPTIDYL-PROLYL CIS-TRANS ISOMERASE SLYD"/>
    <property type="match status" value="1"/>
</dbReference>
<dbReference type="OrthoDB" id="9808891at2"/>
<protein>
    <recommendedName>
        <fullName evidence="10">Peptidyl-prolyl cis-trans isomerase</fullName>
        <ecNumber evidence="10">5.2.1.8</ecNumber>
    </recommendedName>
</protein>
<comment type="catalytic activity">
    <reaction evidence="1 9 10">
        <text>[protein]-peptidylproline (omega=180) = [protein]-peptidylproline (omega=0)</text>
        <dbReference type="Rhea" id="RHEA:16237"/>
        <dbReference type="Rhea" id="RHEA-COMP:10747"/>
        <dbReference type="Rhea" id="RHEA-COMP:10748"/>
        <dbReference type="ChEBI" id="CHEBI:83833"/>
        <dbReference type="ChEBI" id="CHEBI:83834"/>
        <dbReference type="EC" id="5.2.1.8"/>
    </reaction>
</comment>
<dbReference type="PANTHER" id="PTHR47861:SF3">
    <property type="entry name" value="FKBP-TYPE PEPTIDYL-PROLYL CIS-TRANS ISOMERASE SLYD"/>
    <property type="match status" value="1"/>
</dbReference>
<reference evidence="12 13" key="1">
    <citation type="submission" date="2019-05" db="EMBL/GenBank/DDBJ databases">
        <title>The Complete Genome Sequence of the n-alkane-degrading Desulfoglaeba alkanexedens ALDC reveals multiple alkylsuccinate synthase gene clusters.</title>
        <authorList>
            <person name="Callaghan A.V."/>
            <person name="Davidova I.A."/>
            <person name="Duncan K.E."/>
            <person name="Morris B."/>
            <person name="McInerney M.J."/>
        </authorList>
    </citation>
    <scope>NUCLEOTIDE SEQUENCE [LARGE SCALE GENOMIC DNA]</scope>
    <source>
        <strain evidence="12 13">ALDC</strain>
    </source>
</reference>
<evidence type="ECO:0000256" key="6">
    <source>
        <dbReference type="ARBA" id="ARBA00023186"/>
    </source>
</evidence>
<evidence type="ECO:0000259" key="11">
    <source>
        <dbReference type="PROSITE" id="PS50059"/>
    </source>
</evidence>
<dbReference type="Proteomes" id="UP000298602">
    <property type="component" value="Chromosome"/>
</dbReference>
<dbReference type="PROSITE" id="PS50059">
    <property type="entry name" value="FKBP_PPIASE"/>
    <property type="match status" value="1"/>
</dbReference>
<evidence type="ECO:0000256" key="9">
    <source>
        <dbReference type="PROSITE-ProRule" id="PRU00277"/>
    </source>
</evidence>
<organism evidence="12 13">
    <name type="scientific">Desulfoglaeba alkanexedens ALDC</name>
    <dbReference type="NCBI Taxonomy" id="980445"/>
    <lineage>
        <taxon>Bacteria</taxon>
        <taxon>Pseudomonadati</taxon>
        <taxon>Thermodesulfobacteriota</taxon>
        <taxon>Syntrophobacteria</taxon>
        <taxon>Syntrophobacterales</taxon>
        <taxon>Syntrophobacteraceae</taxon>
        <taxon>Desulfoglaeba</taxon>
    </lineage>
</organism>
<comment type="similarity">
    <text evidence="3 10">Belongs to the FKBP-type PPIase family.</text>
</comment>
<keyword evidence="6" id="KW-0143">Chaperone</keyword>